<keyword evidence="6" id="KW-1185">Reference proteome</keyword>
<dbReference type="Pfam" id="PF16095">
    <property type="entry name" value="COR-A"/>
    <property type="match status" value="1"/>
</dbReference>
<dbReference type="PANTHER" id="PTHR47508:SF1">
    <property type="entry name" value="NON-SPECIFIC SERINE_THREONINE PROTEIN KINASE"/>
    <property type="match status" value="1"/>
</dbReference>
<dbReference type="InterPro" id="IPR027417">
    <property type="entry name" value="P-loop_NTPase"/>
</dbReference>
<feature type="domain" description="COR" evidence="3">
    <location>
        <begin position="1426"/>
        <end position="1566"/>
    </location>
</feature>
<name>A0A7I8VX45_9ANNE</name>
<dbReference type="GO" id="GO:0007165">
    <property type="term" value="P:signal transduction"/>
    <property type="evidence" value="ECO:0007669"/>
    <property type="project" value="InterPro"/>
</dbReference>
<feature type="domain" description="C-terminal of Roc COR-B" evidence="4">
    <location>
        <begin position="1586"/>
        <end position="1724"/>
    </location>
</feature>
<dbReference type="Gene3D" id="1.10.10.10">
    <property type="entry name" value="Winged helix-like DNA-binding domain superfamily/Winged helix DNA-binding domain"/>
    <property type="match status" value="1"/>
</dbReference>
<dbReference type="Pfam" id="PF02820">
    <property type="entry name" value="MBT"/>
    <property type="match status" value="1"/>
</dbReference>
<dbReference type="SUPFAM" id="SSF52058">
    <property type="entry name" value="L domain-like"/>
    <property type="match status" value="1"/>
</dbReference>
<dbReference type="GO" id="GO:0005634">
    <property type="term" value="C:nucleus"/>
    <property type="evidence" value="ECO:0007669"/>
    <property type="project" value="InterPro"/>
</dbReference>
<dbReference type="EMBL" id="CAJFCJ010000013">
    <property type="protein sequence ID" value="CAD5120940.1"/>
    <property type="molecule type" value="Genomic_DNA"/>
</dbReference>
<comment type="caution">
    <text evidence="5">The sequence shown here is derived from an EMBL/GenBank/DDBJ whole genome shotgun (WGS) entry which is preliminary data.</text>
</comment>
<dbReference type="SUPFAM" id="SSF52200">
    <property type="entry name" value="Toll/Interleukin receptor TIR domain"/>
    <property type="match status" value="1"/>
</dbReference>
<dbReference type="Gene3D" id="3.40.50.10140">
    <property type="entry name" value="Toll/interleukin-1 receptor homology (TIR) domain"/>
    <property type="match status" value="1"/>
</dbReference>
<evidence type="ECO:0000313" key="5">
    <source>
        <dbReference type="EMBL" id="CAD5120940.1"/>
    </source>
</evidence>
<sequence>MVIVHFEKLYPESQTKCHPFKRMSFIDILTDNYHVSTSSPMKFLKCDSYFLYECFEEFYPLFYCEKSVAIVPCTTLEGNQSVLASHFCDIAISFILNVLKPLNVHGILFVCIGKEDKTLISSFNSYLLKKKNDLANLIGEQMKVEVLEKLDQAGQNRVHHLVALHEILSLCIEKKSIDILFLQDVNRSAIYKSADKLHKIIISNCEWLKYGSPAINEFKKSISSMKNVLAHPSEIVTNIPPSIMSSAAKNLTPYLVNDDTRKKHKSLLESLEESYSEDIFSEKATSRYSNIVQSLMRFPYSTALEFLHITGDIISYREVLRETKRYVTKPSKLINKMNEMGENLTKADEICDYYLPFLDKGTSYYDSGHLIASELKCCPVDLQEMGLGLRIVKQTFILPHCLNRYTNRELQSPNSDQASIAYKFVHGIDNSLSWRIIQMFFLVYYHAKSYFVAKLYCNLIIIQCGTSELSVHVERNNFVIRLEHEFIDVEKQSNLFKKRMIWLFHKTVNPTSFEEVPFCEDVPENRNERKLSKCRTNTTESQKMDPTTIAVKEKKKKTIDDNTNIHYLELSIKDTVVPIVLRSESRIMIKMKEIGYCTSEKTVSRLLIYADEVLIHRDIIPVTDYNVKITPKEDYPTINLDFAPTIEYDKGSLLKVGMKFEGWDVETRQTRVASIAAIDPFENQILVHFDRMHDYSFWIDASESIHIYPVGWTEENEDKKTNSNRLQPPQDYDSSTFNWTDYLEYLNKTAIPKAWFDKLTNQLTRTYFSTALFTSACKLILENTRKLSGIMKTPTGSRQWILNTNVPLTRTKCFRLKDIEESKINFAYLLCEGSRPADMHIFTNLEREIKDISEENMLLFKKFTICQLARILQNVKDQRKARNYSKIASLYFYFCYLVKTHQLDDIAEFGKTSKTTKSLCKFIDKYFEQSEYFKDRNGKSSIACSYHKKRSQARDEGSFCEQIVSSLIEVLDTINSSNVKLFLSWPDRINGISSIDVDGIEDIPKHLGYIYKCMFLTNLTIENCGIKEIGDEIIHLSNTLETISLSGNPIVKMSDNFYKLRGLQRINVSNTKITNLSRQFLEFNALRDLNVSDNYLDEFPSFLSKLTSLIHLNVSGKEIYPFREKQALTKKDFENYLLSLNEHCVNIPNVRRVFEEKIINKEYIEGEQIEELHAQIFKEMPHIRKFPEIDDNSFQRLETLLLMNQNLLSIDPSIVKISRLKRIDLSNNPCLEEVPAISTNELRSISLKGCGSLKTPPKEIVAKGHFAVLGYLKRLSKGSVVCRRTKLMLVGLGGAGKTSLMKSLISEQPTKTPPDVTDGIDIVNWDVGSAIYILAWNVRLGHEHSGLKFWLSSIECHAPKTPVLVVGTHIDEVEKSELPEIELQRRYTQIKGFYYVSSLTNIGIDELRNDLIQITLKQKYMDEKIPKIWLDFEEILLKYRNSNCNVLEFSTIAKVAEEKCHISRSELVQCIEFLHELGAIQYFNNEFLKNRIVVNPQWIVDVMACVVSVKLSPIVDGKFYHKDIRSIWKDDQFPEDMLSWLLKLTEEFDLTFCLKQDKANLVPCLLPEREPEFEWKNLIESDDEIEMKMIYKFDYLPSGLFNRAQVRLHQFCDESLIWRKGMLLNKNIHRALMKQLNDTTVLVRAQGLKPDNVLFLVHEVFETLIAESFSGVRYDYSIPCPECLRYFSADPSMIPGQRIRKAIALKVPFLQCVENFHTMSITQLRSALPPENSEDFDIQLQKSVNELRNIKSNLCLSIIIMYSESDLPKSGLEYTVVGLPMLQRDLKNKGYDTKTINDMDNLSMEEMISTIKESQRTQLILTNDDKEWKSDFEVGPLCADDVFISMNSIDKYQLRFQDLIDNISKHETLSRTDWPPCFISYCWSNSLSAIAKGTKSTDKSKGLVDPRDLKDVLEKNDIKCWMDVEQVGQSGLFQDIAEGLKHARVVVVCVSDEYVNSRNCQMEFRFAAITLRLPIIFAVVGTGQDWVRSEIGMISLNHSRVNLQSPNYDLNDVAELVKPHLDNFDDIKNKEIALKEKIDQRAYKEILELAQRKLLRQVIGLANKINVGYLPHLPILDFECDQDSKIKNYQFVFLCEHEEGWHIPNEKASKQWDMSPGTSDENENLKLWSPYLARIFAILKFTSIELSILKFSIGQEIVNGLIEKSVQAEDISDSSFEKAYTQIMNSLNELVDIFLNEDSCLARCYTGSGKILWLCKEHQNLPRITKLELEEGDKGRALNSVESDRDQRFADRVKMANKVGAEKSVQLRGKFIGAQVAADSAVKLNKMKEADVAKNIEKSDSTIDIAETAKTVIGQSIAKEKQTSRACVIT</sequence>
<evidence type="ECO:0000259" key="4">
    <source>
        <dbReference type="Pfam" id="PF25497"/>
    </source>
</evidence>
<dbReference type="Gene3D" id="3.30.310.200">
    <property type="match status" value="1"/>
</dbReference>
<dbReference type="SUPFAM" id="SSF63748">
    <property type="entry name" value="Tudor/PWWP/MBT"/>
    <property type="match status" value="1"/>
</dbReference>
<dbReference type="InterPro" id="IPR004092">
    <property type="entry name" value="Mbt"/>
</dbReference>
<dbReference type="Gene3D" id="2.30.30.140">
    <property type="match status" value="1"/>
</dbReference>
<dbReference type="Gene3D" id="3.30.70.1390">
    <property type="entry name" value="ROC domain from the Parkinson's disease-associated leucine-rich repeat kinase 2"/>
    <property type="match status" value="1"/>
</dbReference>
<dbReference type="SUPFAM" id="SSF52540">
    <property type="entry name" value="P-loop containing nucleoside triphosphate hydrolases"/>
    <property type="match status" value="1"/>
</dbReference>
<evidence type="ECO:0000259" key="2">
    <source>
        <dbReference type="Pfam" id="PF13676"/>
    </source>
</evidence>
<dbReference type="InterPro" id="IPR057263">
    <property type="entry name" value="COR-B"/>
</dbReference>
<dbReference type="Gene3D" id="3.40.50.300">
    <property type="entry name" value="P-loop containing nucleotide triphosphate hydrolases"/>
    <property type="match status" value="1"/>
</dbReference>
<evidence type="ECO:0000259" key="3">
    <source>
        <dbReference type="Pfam" id="PF16095"/>
    </source>
</evidence>
<dbReference type="InterPro" id="IPR000157">
    <property type="entry name" value="TIR_dom"/>
</dbReference>
<organism evidence="5 6">
    <name type="scientific">Dimorphilus gyrociliatus</name>
    <dbReference type="NCBI Taxonomy" id="2664684"/>
    <lineage>
        <taxon>Eukaryota</taxon>
        <taxon>Metazoa</taxon>
        <taxon>Spiralia</taxon>
        <taxon>Lophotrochozoa</taxon>
        <taxon>Annelida</taxon>
        <taxon>Polychaeta</taxon>
        <taxon>Polychaeta incertae sedis</taxon>
        <taxon>Dinophilidae</taxon>
        <taxon>Dimorphilus</taxon>
    </lineage>
</organism>
<dbReference type="Pfam" id="PF25497">
    <property type="entry name" value="COR-B"/>
    <property type="match status" value="1"/>
</dbReference>
<dbReference type="SMART" id="SM00561">
    <property type="entry name" value="MBT"/>
    <property type="match status" value="1"/>
</dbReference>
<reference evidence="5 6" key="1">
    <citation type="submission" date="2020-08" db="EMBL/GenBank/DDBJ databases">
        <authorList>
            <person name="Hejnol A."/>
        </authorList>
    </citation>
    <scope>NUCLEOTIDE SEQUENCE [LARGE SCALE GENOMIC DNA]</scope>
</reference>
<dbReference type="Pfam" id="PF13676">
    <property type="entry name" value="TIR_2"/>
    <property type="match status" value="1"/>
</dbReference>
<dbReference type="Proteomes" id="UP000549394">
    <property type="component" value="Unassembled WGS sequence"/>
</dbReference>
<dbReference type="OrthoDB" id="10252328at2759"/>
<gene>
    <name evidence="5" type="ORF">DGYR_LOCUS8947</name>
</gene>
<proteinExistence type="predicted"/>
<protein>
    <submittedName>
        <fullName evidence="5">DgyrCDS9493</fullName>
    </submittedName>
</protein>
<dbReference type="InterPro" id="IPR032675">
    <property type="entry name" value="LRR_dom_sf"/>
</dbReference>
<dbReference type="Gene3D" id="3.80.10.10">
    <property type="entry name" value="Ribonuclease Inhibitor"/>
    <property type="match status" value="2"/>
</dbReference>
<dbReference type="InterPro" id="IPR035897">
    <property type="entry name" value="Toll_tir_struct_dom_sf"/>
</dbReference>
<evidence type="ECO:0000256" key="1">
    <source>
        <dbReference type="ARBA" id="ARBA00022737"/>
    </source>
</evidence>
<dbReference type="InterPro" id="IPR036388">
    <property type="entry name" value="WH-like_DNA-bd_sf"/>
</dbReference>
<dbReference type="InterPro" id="IPR032171">
    <property type="entry name" value="COR-A"/>
</dbReference>
<dbReference type="PANTHER" id="PTHR47508">
    <property type="entry name" value="SAM DOMAIN-CONTAINING PROTEIN-RELATED"/>
    <property type="match status" value="1"/>
</dbReference>
<dbReference type="GO" id="GO:0006355">
    <property type="term" value="P:regulation of DNA-templated transcription"/>
    <property type="evidence" value="ECO:0007669"/>
    <property type="project" value="InterPro"/>
</dbReference>
<accession>A0A7I8VX45</accession>
<evidence type="ECO:0000313" key="6">
    <source>
        <dbReference type="Proteomes" id="UP000549394"/>
    </source>
</evidence>
<keyword evidence="1" id="KW-0677">Repeat</keyword>
<feature type="domain" description="TIR" evidence="2">
    <location>
        <begin position="1908"/>
        <end position="1981"/>
    </location>
</feature>